<dbReference type="PANTHER" id="PTHR47031:SF3">
    <property type="entry name" value="SAP DOMAIN-CONTAINING PROTEIN"/>
    <property type="match status" value="1"/>
</dbReference>
<feature type="region of interest" description="Disordered" evidence="2">
    <location>
        <begin position="19"/>
        <end position="279"/>
    </location>
</feature>
<dbReference type="CDD" id="cd12432">
    <property type="entry name" value="RRM_ACINU"/>
    <property type="match status" value="1"/>
</dbReference>
<dbReference type="PROSITE" id="PS50102">
    <property type="entry name" value="RRM"/>
    <property type="match status" value="1"/>
</dbReference>
<feature type="compositionally biased region" description="Basic and acidic residues" evidence="2">
    <location>
        <begin position="509"/>
        <end position="542"/>
    </location>
</feature>
<feature type="compositionally biased region" description="Polar residues" evidence="2">
    <location>
        <begin position="229"/>
        <end position="250"/>
    </location>
</feature>
<proteinExistence type="predicted"/>
<feature type="compositionally biased region" description="Low complexity" evidence="2">
    <location>
        <begin position="425"/>
        <end position="441"/>
    </location>
</feature>
<dbReference type="Pfam" id="PF02037">
    <property type="entry name" value="SAP"/>
    <property type="match status" value="1"/>
</dbReference>
<evidence type="ECO:0000256" key="2">
    <source>
        <dbReference type="SAM" id="MobiDB-lite"/>
    </source>
</evidence>
<evidence type="ECO:0000313" key="5">
    <source>
        <dbReference type="EMBL" id="ORX54677.1"/>
    </source>
</evidence>
<dbReference type="InterPro" id="IPR032552">
    <property type="entry name" value="RSB_motif"/>
</dbReference>
<feature type="compositionally biased region" description="Basic and acidic residues" evidence="2">
    <location>
        <begin position="557"/>
        <end position="587"/>
    </location>
</feature>
<keyword evidence="6" id="KW-1185">Reference proteome</keyword>
<dbReference type="InterPro" id="IPR003034">
    <property type="entry name" value="SAP_dom"/>
</dbReference>
<dbReference type="Pfam" id="PF16294">
    <property type="entry name" value="RSB_motif"/>
    <property type="match status" value="1"/>
</dbReference>
<reference evidence="5 6" key="2">
    <citation type="submission" date="2016-08" db="EMBL/GenBank/DDBJ databases">
        <title>Pervasive Adenine N6-methylation of Active Genes in Fungi.</title>
        <authorList>
            <consortium name="DOE Joint Genome Institute"/>
            <person name="Mondo S.J."/>
            <person name="Dannebaum R.O."/>
            <person name="Kuo R.C."/>
            <person name="Labutti K."/>
            <person name="Haridas S."/>
            <person name="Kuo A."/>
            <person name="Salamov A."/>
            <person name="Ahrendt S.R."/>
            <person name="Lipzen A."/>
            <person name="Sullivan W."/>
            <person name="Andreopoulos W.B."/>
            <person name="Clum A."/>
            <person name="Lindquist E."/>
            <person name="Daum C."/>
            <person name="Ramamoorthy G.K."/>
            <person name="Gryganskyi A."/>
            <person name="Culley D."/>
            <person name="Magnuson J.K."/>
            <person name="James T.Y."/>
            <person name="O'Malley M.A."/>
            <person name="Stajich J.E."/>
            <person name="Spatafora J.W."/>
            <person name="Visel A."/>
            <person name="Grigoriev I.V."/>
        </authorList>
    </citation>
    <scope>NUCLEOTIDE SEQUENCE [LARGE SCALE GENOMIC DNA]</scope>
    <source>
        <strain evidence="6">finn</strain>
    </source>
</reference>
<evidence type="ECO:0000259" key="4">
    <source>
        <dbReference type="PROSITE" id="PS50800"/>
    </source>
</evidence>
<dbReference type="Gene3D" id="1.10.720.30">
    <property type="entry name" value="SAP domain"/>
    <property type="match status" value="1"/>
</dbReference>
<feature type="compositionally biased region" description="Basic and acidic residues" evidence="2">
    <location>
        <begin position="60"/>
        <end position="76"/>
    </location>
</feature>
<feature type="compositionally biased region" description="Basic and acidic residues" evidence="2">
    <location>
        <begin position="100"/>
        <end position="112"/>
    </location>
</feature>
<evidence type="ECO:0000313" key="6">
    <source>
        <dbReference type="Proteomes" id="UP000193719"/>
    </source>
</evidence>
<reference evidence="5 6" key="1">
    <citation type="submission" date="2016-08" db="EMBL/GenBank/DDBJ databases">
        <title>Genomes of anaerobic fungi encode conserved fungal cellulosomes for biomass hydrolysis.</title>
        <authorList>
            <consortium name="DOE Joint Genome Institute"/>
            <person name="Haitjema C.H."/>
            <person name="Gilmore S.P."/>
            <person name="Henske J.K."/>
            <person name="Solomon K.V."/>
            <person name="De Groot R."/>
            <person name="Kuo A."/>
            <person name="Mondo S.J."/>
            <person name="Salamov A.A."/>
            <person name="Labutti K."/>
            <person name="Zhao Z."/>
            <person name="Chiniquy J."/>
            <person name="Barry K."/>
            <person name="Brewer H.M."/>
            <person name="Purvine S.O."/>
            <person name="Wright A.T."/>
            <person name="Boxma B."/>
            <person name="Van Alen T."/>
            <person name="Hackstein J.H."/>
            <person name="Baker S.E."/>
            <person name="Grigoriev I.V."/>
            <person name="O'Malley M.A."/>
        </authorList>
    </citation>
    <scope>NUCLEOTIDE SEQUENCE [LARGE SCALE GENOMIC DNA]</scope>
    <source>
        <strain evidence="6">finn</strain>
    </source>
</reference>
<feature type="compositionally biased region" description="Polar residues" evidence="2">
    <location>
        <begin position="498"/>
        <end position="508"/>
    </location>
</feature>
<comment type="caution">
    <text evidence="5">The sequence shown here is derived from an EMBL/GenBank/DDBJ whole genome shotgun (WGS) entry which is preliminary data.</text>
</comment>
<dbReference type="InterPro" id="IPR034257">
    <property type="entry name" value="Acinus_RRM"/>
</dbReference>
<dbReference type="PROSITE" id="PS50800">
    <property type="entry name" value="SAP"/>
    <property type="match status" value="1"/>
</dbReference>
<dbReference type="SUPFAM" id="SSF54928">
    <property type="entry name" value="RNA-binding domain, RBD"/>
    <property type="match status" value="1"/>
</dbReference>
<evidence type="ECO:0000256" key="1">
    <source>
        <dbReference type="PROSITE-ProRule" id="PRU00176"/>
    </source>
</evidence>
<dbReference type="InterPro" id="IPR035979">
    <property type="entry name" value="RBD_domain_sf"/>
</dbReference>
<protein>
    <recommendedName>
        <fullName evidence="7">SAP domain-containing protein</fullName>
    </recommendedName>
</protein>
<feature type="compositionally biased region" description="Basic and acidic residues" evidence="2">
    <location>
        <begin position="212"/>
        <end position="228"/>
    </location>
</feature>
<dbReference type="Proteomes" id="UP000193719">
    <property type="component" value="Unassembled WGS sequence"/>
</dbReference>
<dbReference type="InterPro" id="IPR036361">
    <property type="entry name" value="SAP_dom_sf"/>
</dbReference>
<feature type="domain" description="SAP" evidence="4">
    <location>
        <begin position="3"/>
        <end position="37"/>
    </location>
</feature>
<dbReference type="InterPro" id="IPR000504">
    <property type="entry name" value="RRM_dom"/>
</dbReference>
<dbReference type="EMBL" id="MCFH01000010">
    <property type="protein sequence ID" value="ORX54677.1"/>
    <property type="molecule type" value="Genomic_DNA"/>
</dbReference>
<dbReference type="SUPFAM" id="SSF68906">
    <property type="entry name" value="SAP domain"/>
    <property type="match status" value="1"/>
</dbReference>
<dbReference type="Gene3D" id="3.30.70.330">
    <property type="match status" value="1"/>
</dbReference>
<dbReference type="GO" id="GO:0003723">
    <property type="term" value="F:RNA binding"/>
    <property type="evidence" value="ECO:0007669"/>
    <property type="project" value="UniProtKB-UniRule"/>
</dbReference>
<feature type="compositionally biased region" description="Basic and acidic residues" evidence="2">
    <location>
        <begin position="264"/>
        <end position="273"/>
    </location>
</feature>
<feature type="compositionally biased region" description="Basic and acidic residues" evidence="2">
    <location>
        <begin position="120"/>
        <end position="201"/>
    </location>
</feature>
<keyword evidence="1" id="KW-0694">RNA-binding</keyword>
<feature type="domain" description="RRM" evidence="3">
    <location>
        <begin position="287"/>
        <end position="362"/>
    </location>
</feature>
<dbReference type="STRING" id="1754191.A0A1Y1VF11"/>
<gene>
    <name evidence="5" type="ORF">BCR36DRAFT_347592</name>
</gene>
<organism evidence="5 6">
    <name type="scientific">Piromyces finnis</name>
    <dbReference type="NCBI Taxonomy" id="1754191"/>
    <lineage>
        <taxon>Eukaryota</taxon>
        <taxon>Fungi</taxon>
        <taxon>Fungi incertae sedis</taxon>
        <taxon>Chytridiomycota</taxon>
        <taxon>Chytridiomycota incertae sedis</taxon>
        <taxon>Neocallimastigomycetes</taxon>
        <taxon>Neocallimastigales</taxon>
        <taxon>Neocallimastigaceae</taxon>
        <taxon>Piromyces</taxon>
    </lineage>
</organism>
<dbReference type="OrthoDB" id="5348404at2759"/>
<evidence type="ECO:0008006" key="7">
    <source>
        <dbReference type="Google" id="ProtNLM"/>
    </source>
</evidence>
<feature type="region of interest" description="Disordered" evidence="2">
    <location>
        <begin position="415"/>
        <end position="441"/>
    </location>
</feature>
<dbReference type="PANTHER" id="PTHR47031">
    <property type="entry name" value="SAP DNA-BINDING DOMAIN-CONTAINING PROTEIN"/>
    <property type="match status" value="1"/>
</dbReference>
<dbReference type="AlphaFoldDB" id="A0A1Y1VF11"/>
<feature type="region of interest" description="Disordered" evidence="2">
    <location>
        <begin position="486"/>
        <end position="542"/>
    </location>
</feature>
<evidence type="ECO:0000259" key="3">
    <source>
        <dbReference type="PROSITE" id="PS50102"/>
    </source>
</evidence>
<name>A0A1Y1VF11_9FUNG</name>
<feature type="compositionally biased region" description="Basic and acidic residues" evidence="2">
    <location>
        <begin position="25"/>
        <end position="52"/>
    </location>
</feature>
<dbReference type="SMART" id="SM00513">
    <property type="entry name" value="SAP"/>
    <property type="match status" value="1"/>
</dbReference>
<feature type="region of interest" description="Disordered" evidence="2">
    <location>
        <begin position="554"/>
        <end position="593"/>
    </location>
</feature>
<dbReference type="InterPro" id="IPR012677">
    <property type="entry name" value="Nucleotide-bd_a/b_plait_sf"/>
</dbReference>
<sequence>MEYIKLKVTELKELLTKRGLTTKGLKADLIERLEKDDLTKKNSKTEDAKNPTEEISNTSSEEKIEKNITNSKKESTTGEMKPGQETPIKNNETEIPGNQKDNKDIQNKEKIVDPQSEPIENDKKSEISKEIKTKDQLIVEEIKKPIESEDNKIESENKKESDKNINKIKKDSNEEKLNKSEINKEDSKNDKDIQEQKKDIINEINSNIPKTEQIEKKDSNVSKKEEISKTTPQIQIVGTSQKENENGNANSKKRPLNTDDTSEESSKKKKTDDSDNISQIKTTAPKDTILINNFVRPLIVRSVKELVAQYGEVKSFWMDSIKSHAYVTYTSIESAEAASKGIHGIKFPEETGKILSVEYISEEESKERIKKEEEKILSVSIPGVGSKSLGSTPIRGRFDTLYASRIGIPIKTSRLNQENSKKSDLSSFSVSPSTTISPSSIARAAASQSIKIIGKNKDLESISISSSPIKEVYASLEVDRIVQSKVSSRYKRTRETSEVSFLHNSQAQDKSKNQDDANKTSLDKKAPVDNEKKKKKSSMDDLFKKTKATPIIYYKPLSEEEVKQKEMRENEERIKSRERLRERERESKRSRRY</sequence>
<accession>A0A1Y1VF11</accession>